<dbReference type="Proteomes" id="UP000633365">
    <property type="component" value="Unassembled WGS sequence"/>
</dbReference>
<name>A0A934TYK1_9FIRM</name>
<keyword evidence="2" id="KW-1185">Reference proteome</keyword>
<sequence>MDKNEQKKNHDIEKETVGFSFPLSDLLYTQGFRKRLEAARKKLEADPKAELKSSGILIVSDELSDGKYAVKSTSFGSINNTINTLAHVLIDKLIRGTPPKREVREQVLENFMNYFISEATARFFDDVDNESE</sequence>
<evidence type="ECO:0000313" key="1">
    <source>
        <dbReference type="EMBL" id="MBK6087660.1"/>
    </source>
</evidence>
<gene>
    <name evidence="1" type="ORF">JKK62_03170</name>
</gene>
<reference evidence="1" key="1">
    <citation type="submission" date="2021-01" db="EMBL/GenBank/DDBJ databases">
        <title>Genome public.</title>
        <authorList>
            <person name="Liu C."/>
            <person name="Sun Q."/>
        </authorList>
    </citation>
    <scope>NUCLEOTIDE SEQUENCE</scope>
    <source>
        <strain evidence="1">M6</strain>
    </source>
</reference>
<protein>
    <submittedName>
        <fullName evidence="1">Uncharacterized protein</fullName>
    </submittedName>
</protein>
<dbReference type="AlphaFoldDB" id="A0A934TYK1"/>
<accession>A0A934TYK1</accession>
<dbReference type="RefSeq" id="WP_201426961.1">
    <property type="nucleotide sequence ID" value="NZ_JAEQMG010000040.1"/>
</dbReference>
<organism evidence="1 2">
    <name type="scientific">Ruminococcus difficilis</name>
    <dbReference type="NCBI Taxonomy" id="2763069"/>
    <lineage>
        <taxon>Bacteria</taxon>
        <taxon>Bacillati</taxon>
        <taxon>Bacillota</taxon>
        <taxon>Clostridia</taxon>
        <taxon>Eubacteriales</taxon>
        <taxon>Oscillospiraceae</taxon>
        <taxon>Ruminococcus</taxon>
    </lineage>
</organism>
<dbReference type="EMBL" id="JAEQMG010000040">
    <property type="protein sequence ID" value="MBK6087660.1"/>
    <property type="molecule type" value="Genomic_DNA"/>
</dbReference>
<comment type="caution">
    <text evidence="1">The sequence shown here is derived from an EMBL/GenBank/DDBJ whole genome shotgun (WGS) entry which is preliminary data.</text>
</comment>
<evidence type="ECO:0000313" key="2">
    <source>
        <dbReference type="Proteomes" id="UP000633365"/>
    </source>
</evidence>
<proteinExistence type="predicted"/>